<dbReference type="AlphaFoldDB" id="M5S4Y2"/>
<reference evidence="2 3" key="1">
    <citation type="journal article" date="2013" name="Mar. Genomics">
        <title>Expression of sulfatases in Rhodopirellula baltica and the diversity of sulfatases in the genus Rhodopirellula.</title>
        <authorList>
            <person name="Wegner C.E."/>
            <person name="Richter-Heitmann T."/>
            <person name="Klindworth A."/>
            <person name="Klockow C."/>
            <person name="Richter M."/>
            <person name="Achstetter T."/>
            <person name="Glockner F.O."/>
            <person name="Harder J."/>
        </authorList>
    </citation>
    <scope>NUCLEOTIDE SEQUENCE [LARGE SCALE GENOMIC DNA]</scope>
    <source>
        <strain evidence="2 3">SH398</strain>
    </source>
</reference>
<dbReference type="PATRIC" id="fig|1263868.3.peg.3062"/>
<dbReference type="EMBL" id="ANOF01000089">
    <property type="protein sequence ID" value="EMI26570.1"/>
    <property type="molecule type" value="Genomic_DNA"/>
</dbReference>
<organism evidence="2 3">
    <name type="scientific">Rhodopirellula europaea SH398</name>
    <dbReference type="NCBI Taxonomy" id="1263868"/>
    <lineage>
        <taxon>Bacteria</taxon>
        <taxon>Pseudomonadati</taxon>
        <taxon>Planctomycetota</taxon>
        <taxon>Planctomycetia</taxon>
        <taxon>Pirellulales</taxon>
        <taxon>Pirellulaceae</taxon>
        <taxon>Rhodopirellula</taxon>
    </lineage>
</organism>
<evidence type="ECO:0000256" key="1">
    <source>
        <dbReference type="SAM" id="MobiDB-lite"/>
    </source>
</evidence>
<gene>
    <name evidence="2" type="ORF">RESH_02830</name>
</gene>
<protein>
    <submittedName>
        <fullName evidence="2">Uncharacterized protein</fullName>
    </submittedName>
</protein>
<feature type="compositionally biased region" description="Basic and acidic residues" evidence="1">
    <location>
        <begin position="7"/>
        <end position="23"/>
    </location>
</feature>
<dbReference type="Proteomes" id="UP000011996">
    <property type="component" value="Unassembled WGS sequence"/>
</dbReference>
<feature type="region of interest" description="Disordered" evidence="1">
    <location>
        <begin position="1"/>
        <end position="67"/>
    </location>
</feature>
<accession>M5S4Y2</accession>
<evidence type="ECO:0000313" key="3">
    <source>
        <dbReference type="Proteomes" id="UP000011996"/>
    </source>
</evidence>
<name>M5S4Y2_9BACT</name>
<comment type="caution">
    <text evidence="2">The sequence shown here is derived from an EMBL/GenBank/DDBJ whole genome shotgun (WGS) entry which is preliminary data.</text>
</comment>
<evidence type="ECO:0000313" key="2">
    <source>
        <dbReference type="EMBL" id="EMI26570.1"/>
    </source>
</evidence>
<sequence length="67" mass="7274">MQAARTPRSDRKRSDTVLRRATPDRGAGQIAIEPPAARPQTVDRHDDSLDSTLLGENSLGPEKVASH</sequence>
<proteinExistence type="predicted"/>